<dbReference type="EMBL" id="UYRU01096006">
    <property type="protein sequence ID" value="VDN39599.1"/>
    <property type="molecule type" value="Genomic_DNA"/>
</dbReference>
<evidence type="ECO:0000313" key="1">
    <source>
        <dbReference type="EMBL" id="VDN39599.1"/>
    </source>
</evidence>
<name>A0A3P7RFR2_DIBLA</name>
<evidence type="ECO:0000313" key="2">
    <source>
        <dbReference type="Proteomes" id="UP000281553"/>
    </source>
</evidence>
<protein>
    <submittedName>
        <fullName evidence="1">Uncharacterized protein</fullName>
    </submittedName>
</protein>
<organism evidence="1 2">
    <name type="scientific">Dibothriocephalus latus</name>
    <name type="common">Fish tapeworm</name>
    <name type="synonym">Diphyllobothrium latum</name>
    <dbReference type="NCBI Taxonomy" id="60516"/>
    <lineage>
        <taxon>Eukaryota</taxon>
        <taxon>Metazoa</taxon>
        <taxon>Spiralia</taxon>
        <taxon>Lophotrochozoa</taxon>
        <taxon>Platyhelminthes</taxon>
        <taxon>Cestoda</taxon>
        <taxon>Eucestoda</taxon>
        <taxon>Diphyllobothriidea</taxon>
        <taxon>Diphyllobothriidae</taxon>
        <taxon>Dibothriocephalus</taxon>
    </lineage>
</organism>
<keyword evidence="2" id="KW-1185">Reference proteome</keyword>
<accession>A0A3P7RFR2</accession>
<sequence>MLTAETWLEGEDLMDEDIEVAAQPAGEEAEEDDNNQQQTVFGLVSTSAVLLTPRQRLLTSLTTPWQEFETAGEMGEKDLTPTSVSVIR</sequence>
<dbReference type="Proteomes" id="UP000281553">
    <property type="component" value="Unassembled WGS sequence"/>
</dbReference>
<proteinExistence type="predicted"/>
<gene>
    <name evidence="1" type="ORF">DILT_LOCUS17944</name>
</gene>
<dbReference type="AlphaFoldDB" id="A0A3P7RFR2"/>
<reference evidence="1 2" key="1">
    <citation type="submission" date="2018-11" db="EMBL/GenBank/DDBJ databases">
        <authorList>
            <consortium name="Pathogen Informatics"/>
        </authorList>
    </citation>
    <scope>NUCLEOTIDE SEQUENCE [LARGE SCALE GENOMIC DNA]</scope>
</reference>